<feature type="non-terminal residue" evidence="1">
    <location>
        <position position="299"/>
    </location>
</feature>
<protein>
    <submittedName>
        <fullName evidence="1">Uncharacterized protein</fullName>
    </submittedName>
</protein>
<sequence length="299" mass="32784">MASIRDYIDTPLDVVNKLFESHKASVDGSAHTAAAEIGKVVQTSFQEMFSSSSALDQIPVVSGSWDNVKPQTLVRFRCMVQDPGYGEELHLSLAQATKAGETLHKFSQYTDRAHELDEGWQIDYSSALNVFTEKEVAYCVSVPGQRGGIEEAMQKLAVDSPKAVDGKYPLKGEPHVAALVKFYAPAHAPRASRLVDVVGVYEPGFNSKKEDDESEWPCVHAIFHTEDLDTETATLSAKEFEQRRELTLKHLAHVLGGDRLAAQFLLLHLLSHTVSVQGAKVGKYSLNLIGFPSQTGEDG</sequence>
<gene>
    <name evidence="1" type="ORF">FBU59_003987</name>
</gene>
<evidence type="ECO:0000313" key="1">
    <source>
        <dbReference type="EMBL" id="KAJ1939854.1"/>
    </source>
</evidence>
<reference evidence="1" key="1">
    <citation type="submission" date="2022-07" db="EMBL/GenBank/DDBJ databases">
        <title>Phylogenomic reconstructions and comparative analyses of Kickxellomycotina fungi.</title>
        <authorList>
            <person name="Reynolds N.K."/>
            <person name="Stajich J.E."/>
            <person name="Barry K."/>
            <person name="Grigoriev I.V."/>
            <person name="Crous P."/>
            <person name="Smith M.E."/>
        </authorList>
    </citation>
    <scope>NUCLEOTIDE SEQUENCE</scope>
    <source>
        <strain evidence="1">NRRL 5244</strain>
    </source>
</reference>
<comment type="caution">
    <text evidence="1">The sequence shown here is derived from an EMBL/GenBank/DDBJ whole genome shotgun (WGS) entry which is preliminary data.</text>
</comment>
<name>A0ACC1J6T3_9FUNG</name>
<proteinExistence type="predicted"/>
<dbReference type="Proteomes" id="UP001150603">
    <property type="component" value="Unassembled WGS sequence"/>
</dbReference>
<accession>A0ACC1J6T3</accession>
<organism evidence="1 2">
    <name type="scientific">Linderina macrospora</name>
    <dbReference type="NCBI Taxonomy" id="4868"/>
    <lineage>
        <taxon>Eukaryota</taxon>
        <taxon>Fungi</taxon>
        <taxon>Fungi incertae sedis</taxon>
        <taxon>Zoopagomycota</taxon>
        <taxon>Kickxellomycotina</taxon>
        <taxon>Kickxellomycetes</taxon>
        <taxon>Kickxellales</taxon>
        <taxon>Kickxellaceae</taxon>
        <taxon>Linderina</taxon>
    </lineage>
</organism>
<evidence type="ECO:0000313" key="2">
    <source>
        <dbReference type="Proteomes" id="UP001150603"/>
    </source>
</evidence>
<keyword evidence="2" id="KW-1185">Reference proteome</keyword>
<dbReference type="EMBL" id="JANBPW010002714">
    <property type="protein sequence ID" value="KAJ1939854.1"/>
    <property type="molecule type" value="Genomic_DNA"/>
</dbReference>